<feature type="compositionally biased region" description="Basic and acidic residues" evidence="1">
    <location>
        <begin position="184"/>
        <end position="203"/>
    </location>
</feature>
<name>A0A9N9JDZ7_9GLOM</name>
<gene>
    <name evidence="2" type="ORF">AMORRO_LOCUS17007</name>
</gene>
<evidence type="ECO:0000256" key="1">
    <source>
        <dbReference type="SAM" id="MobiDB-lite"/>
    </source>
</evidence>
<feature type="non-terminal residue" evidence="2">
    <location>
        <position position="1"/>
    </location>
</feature>
<keyword evidence="3" id="KW-1185">Reference proteome</keyword>
<feature type="compositionally biased region" description="Low complexity" evidence="1">
    <location>
        <begin position="13"/>
        <end position="23"/>
    </location>
</feature>
<feature type="compositionally biased region" description="Polar residues" evidence="1">
    <location>
        <begin position="237"/>
        <end position="248"/>
    </location>
</feature>
<comment type="caution">
    <text evidence="2">The sequence shown here is derived from an EMBL/GenBank/DDBJ whole genome shotgun (WGS) entry which is preliminary data.</text>
</comment>
<sequence length="279" mass="30787">QELSTSQHDRRSIAAPFSASSKKSFTDHYSIRKSFVIPPSALHNFPKQDSSRNHNNVKKKFEGSPSTTIFEISRMTTPTHKIPSRKTISLMEEGSAVPYSVHLNRATMRPNLSTTEQSGSHGIENLQRYCESLVEPMKNLNLRRLSRKTISITGLPTSEIDVTTTKQPEALKHTDTLLRDVSLERKEITPPVDKLRSSQRETEDSLIGSGERMNAGDQPLSRLTSDNADGPSGASVDATTSNLMRNVNNTSPKTIEDILALAISIPLPPSPPTTEKDTI</sequence>
<evidence type="ECO:0000313" key="2">
    <source>
        <dbReference type="EMBL" id="CAG8777042.1"/>
    </source>
</evidence>
<proteinExistence type="predicted"/>
<organism evidence="2 3">
    <name type="scientific">Acaulospora morrowiae</name>
    <dbReference type="NCBI Taxonomy" id="94023"/>
    <lineage>
        <taxon>Eukaryota</taxon>
        <taxon>Fungi</taxon>
        <taxon>Fungi incertae sedis</taxon>
        <taxon>Mucoromycota</taxon>
        <taxon>Glomeromycotina</taxon>
        <taxon>Glomeromycetes</taxon>
        <taxon>Diversisporales</taxon>
        <taxon>Acaulosporaceae</taxon>
        <taxon>Acaulospora</taxon>
    </lineage>
</organism>
<feature type="non-terminal residue" evidence="2">
    <location>
        <position position="279"/>
    </location>
</feature>
<dbReference type="EMBL" id="CAJVPV010049985">
    <property type="protein sequence ID" value="CAG8777042.1"/>
    <property type="molecule type" value="Genomic_DNA"/>
</dbReference>
<protein>
    <submittedName>
        <fullName evidence="2">8091_t:CDS:1</fullName>
    </submittedName>
</protein>
<accession>A0A9N9JDZ7</accession>
<feature type="region of interest" description="Disordered" evidence="1">
    <location>
        <begin position="1"/>
        <end position="25"/>
    </location>
</feature>
<feature type="region of interest" description="Disordered" evidence="1">
    <location>
        <begin position="184"/>
        <end position="248"/>
    </location>
</feature>
<evidence type="ECO:0000313" key="3">
    <source>
        <dbReference type="Proteomes" id="UP000789342"/>
    </source>
</evidence>
<feature type="region of interest" description="Disordered" evidence="1">
    <location>
        <begin position="42"/>
        <end position="64"/>
    </location>
</feature>
<dbReference type="AlphaFoldDB" id="A0A9N9JDZ7"/>
<reference evidence="2" key="1">
    <citation type="submission" date="2021-06" db="EMBL/GenBank/DDBJ databases">
        <authorList>
            <person name="Kallberg Y."/>
            <person name="Tangrot J."/>
            <person name="Rosling A."/>
        </authorList>
    </citation>
    <scope>NUCLEOTIDE SEQUENCE</scope>
    <source>
        <strain evidence="2">CL551</strain>
    </source>
</reference>
<dbReference type="Proteomes" id="UP000789342">
    <property type="component" value="Unassembled WGS sequence"/>
</dbReference>